<keyword evidence="1 5" id="KW-0489">Methyltransferase</keyword>
<dbReference type="InterPro" id="IPR002052">
    <property type="entry name" value="DNA_methylase_N6_adenine_CS"/>
</dbReference>
<protein>
    <recommendedName>
        <fullName evidence="5">Release factor glutamine methyltransferase</fullName>
        <shortName evidence="5">RF MTase</shortName>
        <ecNumber evidence="5">2.1.1.297</ecNumber>
    </recommendedName>
    <alternativeName>
        <fullName evidence="5">N5-glutamine methyltransferase PrmC</fullName>
    </alternativeName>
    <alternativeName>
        <fullName evidence="5">Protein-(glutamine-N5) MTase PrmC</fullName>
    </alternativeName>
    <alternativeName>
        <fullName evidence="5">Protein-glutamine N-methyltransferase PrmC</fullName>
    </alternativeName>
</protein>
<evidence type="ECO:0000259" key="7">
    <source>
        <dbReference type="Pfam" id="PF17827"/>
    </source>
</evidence>
<dbReference type="Pfam" id="PF05175">
    <property type="entry name" value="MTS"/>
    <property type="match status" value="1"/>
</dbReference>
<dbReference type="Gene3D" id="1.10.8.10">
    <property type="entry name" value="DNA helicase RuvA subunit, C-terminal domain"/>
    <property type="match status" value="1"/>
</dbReference>
<name>A0A6V7R592_9BACL</name>
<dbReference type="NCBIfam" id="TIGR00536">
    <property type="entry name" value="hemK_fam"/>
    <property type="match status" value="1"/>
</dbReference>
<evidence type="ECO:0000259" key="6">
    <source>
        <dbReference type="Pfam" id="PF05175"/>
    </source>
</evidence>
<reference evidence="8 9" key="1">
    <citation type="submission" date="2020-07" db="EMBL/GenBank/DDBJ databases">
        <authorList>
            <person name="Criscuolo A."/>
        </authorList>
    </citation>
    <scope>NUCLEOTIDE SEQUENCE [LARGE SCALE GENOMIC DNA]</scope>
    <source>
        <strain evidence="9">CIP 111030</strain>
    </source>
</reference>
<feature type="binding site" evidence="5">
    <location>
        <position position="183"/>
    </location>
    <ligand>
        <name>S-adenosyl-L-methionine</name>
        <dbReference type="ChEBI" id="CHEBI:59789"/>
    </ligand>
</feature>
<evidence type="ECO:0000256" key="4">
    <source>
        <dbReference type="ARBA" id="ARBA00048391"/>
    </source>
</evidence>
<feature type="domain" description="Release factor glutamine methyltransferase N-terminal" evidence="7">
    <location>
        <begin position="6"/>
        <end position="74"/>
    </location>
</feature>
<dbReference type="Gene3D" id="3.40.50.150">
    <property type="entry name" value="Vaccinia Virus protein VP39"/>
    <property type="match status" value="1"/>
</dbReference>
<comment type="caution">
    <text evidence="5">Lacks conserved residue(s) required for the propagation of feature annotation.</text>
</comment>
<dbReference type="NCBIfam" id="TIGR03534">
    <property type="entry name" value="RF_mod_PrmC"/>
    <property type="match status" value="1"/>
</dbReference>
<dbReference type="RefSeq" id="WP_186084654.1">
    <property type="nucleotide sequence ID" value="NZ_BMDB01000003.1"/>
</dbReference>
<dbReference type="InterPro" id="IPR019874">
    <property type="entry name" value="RF_methyltr_PrmC"/>
</dbReference>
<dbReference type="GO" id="GO:0102559">
    <property type="term" value="F:peptide chain release factor N(5)-glutamine methyltransferase activity"/>
    <property type="evidence" value="ECO:0007669"/>
    <property type="project" value="UniProtKB-EC"/>
</dbReference>
<sequence>MLSFNEALKEAKIALGKHHKETRIASLLLEDMFQMDQVALMMRGTETISDNALKSYREAVERVIEDYPYQYITGRAHFYGRTFKVNSHTLIPRNETEELVYHVLDKVKSGKIVDIGTGTGAIGLTLKLENKALDVYVTDISSDALRVTKQNMDALDAKVTILNGDMLKPLTDKNIKVDVLISNPPYIAESETDEMSASTVKYEPHSALFAEEDGLYFYRNIIEGLEFVLNTDGKVFFEIGYKQGEKVKDLFLSNWPKSKVQVIKDINGQDRIIYAEWVK</sequence>
<dbReference type="InterPro" id="IPR029063">
    <property type="entry name" value="SAM-dependent_MTases_sf"/>
</dbReference>
<feature type="binding site" evidence="5">
    <location>
        <begin position="116"/>
        <end position="120"/>
    </location>
    <ligand>
        <name>S-adenosyl-L-methionine</name>
        <dbReference type="ChEBI" id="CHEBI:59789"/>
    </ligand>
</feature>
<keyword evidence="2 5" id="KW-0808">Transferase</keyword>
<evidence type="ECO:0000256" key="2">
    <source>
        <dbReference type="ARBA" id="ARBA00022679"/>
    </source>
</evidence>
<feature type="binding site" evidence="5">
    <location>
        <position position="139"/>
    </location>
    <ligand>
        <name>S-adenosyl-L-methionine</name>
        <dbReference type="ChEBI" id="CHEBI:59789"/>
    </ligand>
</feature>
<dbReference type="HAMAP" id="MF_02126">
    <property type="entry name" value="RF_methyltr_PrmC"/>
    <property type="match status" value="1"/>
</dbReference>
<dbReference type="SUPFAM" id="SSF53335">
    <property type="entry name" value="S-adenosyl-L-methionine-dependent methyltransferases"/>
    <property type="match status" value="1"/>
</dbReference>
<keyword evidence="3 5" id="KW-0949">S-adenosyl-L-methionine</keyword>
<organism evidence="8 9">
    <name type="scientific">Phocicoccus schoeneichii</name>
    <dbReference type="NCBI Taxonomy" id="1812261"/>
    <lineage>
        <taxon>Bacteria</taxon>
        <taxon>Bacillati</taxon>
        <taxon>Bacillota</taxon>
        <taxon>Bacilli</taxon>
        <taxon>Bacillales</taxon>
        <taxon>Salinicoccaceae</taxon>
        <taxon>Phocicoccus</taxon>
    </lineage>
</organism>
<dbReference type="Pfam" id="PF17827">
    <property type="entry name" value="PrmC_N"/>
    <property type="match status" value="1"/>
</dbReference>
<dbReference type="GO" id="GO:0032259">
    <property type="term" value="P:methylation"/>
    <property type="evidence" value="ECO:0007669"/>
    <property type="project" value="UniProtKB-KW"/>
</dbReference>
<gene>
    <name evidence="5 8" type="primary">prmC</name>
    <name evidence="8" type="ORF">JEOSCH030_00201</name>
</gene>
<evidence type="ECO:0000256" key="1">
    <source>
        <dbReference type="ARBA" id="ARBA00022603"/>
    </source>
</evidence>
<dbReference type="InterPro" id="IPR040758">
    <property type="entry name" value="PrmC_N"/>
</dbReference>
<comment type="similarity">
    <text evidence="5">Belongs to the protein N5-glutamine methyltransferase family. PrmC subfamily.</text>
</comment>
<comment type="catalytic activity">
    <reaction evidence="4 5">
        <text>L-glutaminyl-[peptide chain release factor] + S-adenosyl-L-methionine = N(5)-methyl-L-glutaminyl-[peptide chain release factor] + S-adenosyl-L-homocysteine + H(+)</text>
        <dbReference type="Rhea" id="RHEA:42896"/>
        <dbReference type="Rhea" id="RHEA-COMP:10271"/>
        <dbReference type="Rhea" id="RHEA-COMP:10272"/>
        <dbReference type="ChEBI" id="CHEBI:15378"/>
        <dbReference type="ChEBI" id="CHEBI:30011"/>
        <dbReference type="ChEBI" id="CHEBI:57856"/>
        <dbReference type="ChEBI" id="CHEBI:59789"/>
        <dbReference type="ChEBI" id="CHEBI:61891"/>
        <dbReference type="EC" id="2.1.1.297"/>
    </reaction>
</comment>
<dbReference type="InterPro" id="IPR004556">
    <property type="entry name" value="HemK-like"/>
</dbReference>
<keyword evidence="9" id="KW-1185">Reference proteome</keyword>
<feature type="domain" description="Methyltransferase small" evidence="6">
    <location>
        <begin position="99"/>
        <end position="196"/>
    </location>
</feature>
<dbReference type="AlphaFoldDB" id="A0A6V7R592"/>
<evidence type="ECO:0000313" key="8">
    <source>
        <dbReference type="EMBL" id="CAD2072188.1"/>
    </source>
</evidence>
<evidence type="ECO:0000256" key="5">
    <source>
        <dbReference type="HAMAP-Rule" id="MF_02126"/>
    </source>
</evidence>
<dbReference type="Proteomes" id="UP000521032">
    <property type="component" value="Unassembled WGS sequence"/>
</dbReference>
<proteinExistence type="inferred from homology"/>
<dbReference type="PANTHER" id="PTHR18895:SF74">
    <property type="entry name" value="MTRF1L RELEASE FACTOR GLUTAMINE METHYLTRANSFERASE"/>
    <property type="match status" value="1"/>
</dbReference>
<dbReference type="EMBL" id="CAJEWE010000004">
    <property type="protein sequence ID" value="CAD2072188.1"/>
    <property type="molecule type" value="Genomic_DNA"/>
</dbReference>
<dbReference type="PROSITE" id="PS00092">
    <property type="entry name" value="N6_MTASE"/>
    <property type="match status" value="1"/>
</dbReference>
<comment type="function">
    <text evidence="5">Methylates the class 1 translation termination release factors RF1/PrfA and RF2/PrfB on the glutamine residue of the universally conserved GGQ motif.</text>
</comment>
<comment type="caution">
    <text evidence="8">The sequence shown here is derived from an EMBL/GenBank/DDBJ whole genome shotgun (WGS) entry which is preliminary data.</text>
</comment>
<evidence type="ECO:0000313" key="9">
    <source>
        <dbReference type="Proteomes" id="UP000521032"/>
    </source>
</evidence>
<dbReference type="PANTHER" id="PTHR18895">
    <property type="entry name" value="HEMK METHYLTRANSFERASE"/>
    <property type="match status" value="1"/>
</dbReference>
<dbReference type="InterPro" id="IPR007848">
    <property type="entry name" value="Small_mtfrase_dom"/>
</dbReference>
<dbReference type="CDD" id="cd02440">
    <property type="entry name" value="AdoMet_MTases"/>
    <property type="match status" value="1"/>
</dbReference>
<accession>A0A6V7R592</accession>
<dbReference type="GO" id="GO:0003676">
    <property type="term" value="F:nucleic acid binding"/>
    <property type="evidence" value="ECO:0007669"/>
    <property type="project" value="InterPro"/>
</dbReference>
<feature type="binding site" evidence="5">
    <location>
        <begin position="183"/>
        <end position="186"/>
    </location>
    <ligand>
        <name>substrate</name>
    </ligand>
</feature>
<evidence type="ECO:0000256" key="3">
    <source>
        <dbReference type="ARBA" id="ARBA00022691"/>
    </source>
</evidence>
<dbReference type="InterPro" id="IPR050320">
    <property type="entry name" value="N5-glutamine_MTase"/>
</dbReference>
<dbReference type="EC" id="2.1.1.297" evidence="5"/>